<feature type="compositionally biased region" description="Low complexity" evidence="1">
    <location>
        <begin position="157"/>
        <end position="175"/>
    </location>
</feature>
<sequence length="270" mass="29256">MENIYKGEVTQSIDVSDTTQALVCSQIFGVLPYRAFRRQRFDSFTSCMCVTDLTAVCQPDTFYPTVAPGTPEAALAQEHSAFGGDKFIEVLNAFSVQQTCFFEHLRGQKLSPPRPCAFSWARDDRPACDCAQPPEPPAEVETAQVEAVAPMDDTKPAAEAPAPEVPASEAPAPEVMTPEVMTPEVMTPEASTSEAPTTTSQAPVVTERATKDAVQSVERSEQAQSATSELQEVSSSELPGQRAADLGEERRGPVVAEESHLRRARSARRH</sequence>
<comment type="caution">
    <text evidence="2">The sequence shown here is derived from an EMBL/GenBank/DDBJ whole genome shotgun (WGS) entry which is preliminary data.</text>
</comment>
<evidence type="ECO:0000313" key="2">
    <source>
        <dbReference type="EMBL" id="KAF0287287.1"/>
    </source>
</evidence>
<organism evidence="2 3">
    <name type="scientific">Amphibalanus amphitrite</name>
    <name type="common">Striped barnacle</name>
    <name type="synonym">Balanus amphitrite</name>
    <dbReference type="NCBI Taxonomy" id="1232801"/>
    <lineage>
        <taxon>Eukaryota</taxon>
        <taxon>Metazoa</taxon>
        <taxon>Ecdysozoa</taxon>
        <taxon>Arthropoda</taxon>
        <taxon>Crustacea</taxon>
        <taxon>Multicrustacea</taxon>
        <taxon>Cirripedia</taxon>
        <taxon>Thoracica</taxon>
        <taxon>Thoracicalcarea</taxon>
        <taxon>Balanomorpha</taxon>
        <taxon>Balanoidea</taxon>
        <taxon>Balanidae</taxon>
        <taxon>Amphibalaninae</taxon>
        <taxon>Amphibalanus</taxon>
    </lineage>
</organism>
<protein>
    <submittedName>
        <fullName evidence="2">Uncharacterized protein</fullName>
    </submittedName>
</protein>
<accession>A0A6A4UU92</accession>
<feature type="compositionally biased region" description="Low complexity" evidence="1">
    <location>
        <begin position="187"/>
        <end position="203"/>
    </location>
</feature>
<feature type="compositionally biased region" description="Basic and acidic residues" evidence="1">
    <location>
        <begin position="245"/>
        <end position="261"/>
    </location>
</feature>
<proteinExistence type="predicted"/>
<evidence type="ECO:0000256" key="1">
    <source>
        <dbReference type="SAM" id="MobiDB-lite"/>
    </source>
</evidence>
<name>A0A6A4UU92_AMPAM</name>
<dbReference type="Proteomes" id="UP000440578">
    <property type="component" value="Unassembled WGS sequence"/>
</dbReference>
<dbReference type="AlphaFoldDB" id="A0A6A4UU92"/>
<feature type="compositionally biased region" description="Polar residues" evidence="1">
    <location>
        <begin position="222"/>
        <end position="238"/>
    </location>
</feature>
<feature type="region of interest" description="Disordered" evidence="1">
    <location>
        <begin position="153"/>
        <end position="270"/>
    </location>
</feature>
<reference evidence="2 3" key="1">
    <citation type="submission" date="2019-07" db="EMBL/GenBank/DDBJ databases">
        <title>Draft genome assembly of a fouling barnacle, Amphibalanus amphitrite (Darwin, 1854): The first reference genome for Thecostraca.</title>
        <authorList>
            <person name="Kim W."/>
        </authorList>
    </citation>
    <scope>NUCLEOTIDE SEQUENCE [LARGE SCALE GENOMIC DNA]</scope>
    <source>
        <strain evidence="2">SNU_AA5</strain>
        <tissue evidence="2">Soma without cirri and trophi</tissue>
    </source>
</reference>
<gene>
    <name evidence="2" type="ORF">FJT64_014270</name>
</gene>
<dbReference type="EMBL" id="VIIS01002202">
    <property type="protein sequence ID" value="KAF0287287.1"/>
    <property type="molecule type" value="Genomic_DNA"/>
</dbReference>
<keyword evidence="3" id="KW-1185">Reference proteome</keyword>
<evidence type="ECO:0000313" key="3">
    <source>
        <dbReference type="Proteomes" id="UP000440578"/>
    </source>
</evidence>